<evidence type="ECO:0000256" key="6">
    <source>
        <dbReference type="ARBA" id="ARBA00022553"/>
    </source>
</evidence>
<evidence type="ECO:0000256" key="8">
    <source>
        <dbReference type="ARBA" id="ARBA00022692"/>
    </source>
</evidence>
<evidence type="ECO:0000256" key="17">
    <source>
        <dbReference type="SAM" id="SignalP"/>
    </source>
</evidence>
<keyword evidence="6 14" id="KW-0597">Phosphoprotein</keyword>
<keyword evidence="10" id="KW-0067">ATP-binding</keyword>
<reference evidence="20" key="2">
    <citation type="submission" date="2013-04" db="EMBL/GenBank/DDBJ databases">
        <title>Genome sequence of Pseudoalteromonas undina.</title>
        <authorList>
            <person name="Xie B.-B."/>
            <person name="Rong J.-C."/>
            <person name="Qin Q.-L."/>
            <person name="Shu Y.-L."/>
            <person name="Zhang Y.-Z."/>
        </authorList>
    </citation>
    <scope>NUCLEOTIDE SEQUENCE</scope>
    <source>
        <strain evidence="20">NCIMB 2128</strain>
    </source>
</reference>
<dbReference type="PRINTS" id="PR00344">
    <property type="entry name" value="BCTRLSENSOR"/>
</dbReference>
<dbReference type="InterPro" id="IPR011006">
    <property type="entry name" value="CheY-like_superfamily"/>
</dbReference>
<proteinExistence type="predicted"/>
<feature type="coiled-coil region" evidence="15">
    <location>
        <begin position="396"/>
        <end position="430"/>
    </location>
</feature>
<accession>A0ABN0NLG8</accession>
<dbReference type="InterPro" id="IPR003594">
    <property type="entry name" value="HATPase_dom"/>
</dbReference>
<keyword evidence="4" id="KW-1003">Cell membrane</keyword>
<evidence type="ECO:0000256" key="15">
    <source>
        <dbReference type="SAM" id="Coils"/>
    </source>
</evidence>
<dbReference type="SMART" id="SM00387">
    <property type="entry name" value="HATPase_c"/>
    <property type="match status" value="1"/>
</dbReference>
<dbReference type="Pfam" id="PF07695">
    <property type="entry name" value="7TMR-DISM_7TM"/>
    <property type="match status" value="1"/>
</dbReference>
<evidence type="ECO:0000256" key="3">
    <source>
        <dbReference type="ARBA" id="ARBA00012438"/>
    </source>
</evidence>
<feature type="modified residue" description="4-aspartylphosphate" evidence="14">
    <location>
        <position position="729"/>
    </location>
</feature>
<dbReference type="Gene3D" id="3.40.50.2300">
    <property type="match status" value="1"/>
</dbReference>
<keyword evidence="7" id="KW-0808">Transferase</keyword>
<dbReference type="SUPFAM" id="SSF47226">
    <property type="entry name" value="Histidine-containing phosphotransfer domain, HPT domain"/>
    <property type="match status" value="1"/>
</dbReference>
<evidence type="ECO:0000256" key="2">
    <source>
        <dbReference type="ARBA" id="ARBA00004429"/>
    </source>
</evidence>
<dbReference type="InterPro" id="IPR011623">
    <property type="entry name" value="7TMR_DISM_rcpt_extracell_dom1"/>
</dbReference>
<keyword evidence="15" id="KW-0175">Coiled coil</keyword>
<feature type="transmembrane region" description="Helical" evidence="16">
    <location>
        <begin position="246"/>
        <end position="266"/>
    </location>
</feature>
<dbReference type="Gene3D" id="1.20.120.160">
    <property type="entry name" value="HPT domain"/>
    <property type="match status" value="1"/>
</dbReference>
<dbReference type="SUPFAM" id="SSF52172">
    <property type="entry name" value="CheY-like"/>
    <property type="match status" value="1"/>
</dbReference>
<evidence type="ECO:0000256" key="10">
    <source>
        <dbReference type="ARBA" id="ARBA00022840"/>
    </source>
</evidence>
<dbReference type="SUPFAM" id="SSF47384">
    <property type="entry name" value="Homodimeric domain of signal transducing histidine kinase"/>
    <property type="match status" value="1"/>
</dbReference>
<evidence type="ECO:0000256" key="12">
    <source>
        <dbReference type="ARBA" id="ARBA00023012"/>
    </source>
</evidence>
<keyword evidence="21" id="KW-1185">Reference proteome</keyword>
<evidence type="ECO:0000259" key="18">
    <source>
        <dbReference type="PROSITE" id="PS50109"/>
    </source>
</evidence>
<comment type="subcellular location">
    <subcellularLocation>
        <location evidence="2">Cell inner membrane</location>
        <topology evidence="2">Multi-pass membrane protein</topology>
    </subcellularLocation>
</comment>
<evidence type="ECO:0000256" key="7">
    <source>
        <dbReference type="ARBA" id="ARBA00022679"/>
    </source>
</evidence>
<dbReference type="PROSITE" id="PS50109">
    <property type="entry name" value="HIS_KIN"/>
    <property type="match status" value="1"/>
</dbReference>
<keyword evidence="8 16" id="KW-0812">Transmembrane</keyword>
<dbReference type="SMART" id="SM00388">
    <property type="entry name" value="HisKA"/>
    <property type="match status" value="1"/>
</dbReference>
<dbReference type="EMBL" id="AHCF02000006">
    <property type="protein sequence ID" value="ERG62344.1"/>
    <property type="molecule type" value="Genomic_DNA"/>
</dbReference>
<feature type="transmembrane region" description="Helical" evidence="16">
    <location>
        <begin position="186"/>
        <end position="208"/>
    </location>
</feature>
<keyword evidence="5" id="KW-0997">Cell inner membrane</keyword>
<protein>
    <recommendedName>
        <fullName evidence="3">histidine kinase</fullName>
        <ecNumber evidence="3">2.7.13.3</ecNumber>
    </recommendedName>
</protein>
<keyword evidence="11 16" id="KW-1133">Transmembrane helix</keyword>
<dbReference type="CDD" id="cd00082">
    <property type="entry name" value="HisKA"/>
    <property type="match status" value="1"/>
</dbReference>
<evidence type="ECO:0000256" key="14">
    <source>
        <dbReference type="PROSITE-ProRule" id="PRU00169"/>
    </source>
</evidence>
<dbReference type="EC" id="2.7.13.3" evidence="3"/>
<evidence type="ECO:0000256" key="4">
    <source>
        <dbReference type="ARBA" id="ARBA00022475"/>
    </source>
</evidence>
<dbReference type="GO" id="GO:0016301">
    <property type="term" value="F:kinase activity"/>
    <property type="evidence" value="ECO:0007669"/>
    <property type="project" value="UniProtKB-KW"/>
</dbReference>
<dbReference type="InterPro" id="IPR003661">
    <property type="entry name" value="HisK_dim/P_dom"/>
</dbReference>
<name>A0ABN0NLG8_9GAMM</name>
<feature type="transmembrane region" description="Helical" evidence="16">
    <location>
        <begin position="332"/>
        <end position="350"/>
    </location>
</feature>
<keyword evidence="13 16" id="KW-0472">Membrane</keyword>
<sequence length="898" mass="101311">MPMKAVLKLFLYCVFLCFSNLAPADTLAPIVYTLKQQDTDLLGQGHVFQVTSGTFPRNHSEIEMWLEDKQPQSRTSFFGGSFWFVIALENKTDLDELVLYPYNTLLSKIETRIYDISNFDEPIKQYVTGGLYPNEFAFHYGNKVKLAPNRSYVLIAKFQSEYFYTPPKLVLSSYDDFFVRKTSDNMIMLLCFGVGIALGLYNFLIYLGDRDKTHLYYAMFTACWVLAWSQFFHIPDQIFGFYNAHFHWLGFTLIPITNILFFNSLLKLKDTSPKLSRLSIYLGIVATAGAPFAMVWPGFGFIWATLVTGATLSLGMVVGIRSWISGFKPARYFVLAYLAMAIPNMVGNLTNLGIIEPIKMDLYLLGLIGTALDAVLLAFAVANKFSILHHQNVELTKNLEHKVKLRTQELQQLAEELRDASEAKSRFLANMSHEIRTPMTSIIGYADGIILGDIQPHERNHGIRVILQNSRHVLGLINDILDMSKIEANRLEIELVETDLFATIAEIESLLGKQIRDKGLKFKVDYQFPLPDWIVSDPTRLRQILLNLATNALKFTTQGYIMLTVSCNQKQLIIKVKDTGIGMTESEQKDLFTPFHQADSSISRKYGGTGLGLNISKSLANKLNGDITVFSVVGKGSEFCFTMELNTTEHTQWVNAFDDIRKPQTKELLLNNSQRNLVGRVLVAEDHPENRQLIKRILERMGLTVVAVENGRDAAQAAMDESFDLILLDIQMPIMDGEQAIKIIQATGVTTPIVALTANTMKHEIDRYLKQGFTDHIAKPIDRSCFSSKIASYLDIDICENIKLPDEEFALLKQEYIKGLNKQKDTLVSQFKQGDITSFARSVHMIKGTAGMFECKALYKQAVDFETNLKSSPDAFDIQQVEALLNAIDVILTVKKAP</sequence>
<dbReference type="Pfam" id="PF01627">
    <property type="entry name" value="Hpt"/>
    <property type="match status" value="1"/>
</dbReference>
<dbReference type="Gene3D" id="1.10.287.130">
    <property type="match status" value="1"/>
</dbReference>
<feature type="transmembrane region" description="Helical" evidence="16">
    <location>
        <begin position="278"/>
        <end position="296"/>
    </location>
</feature>
<keyword evidence="9 20" id="KW-0418">Kinase</keyword>
<gene>
    <name evidence="20" type="ORF">PUND_02348</name>
</gene>
<feature type="domain" description="Histidine kinase" evidence="18">
    <location>
        <begin position="430"/>
        <end position="647"/>
    </location>
</feature>
<reference evidence="20" key="1">
    <citation type="journal article" date="2012" name="J. Bacteriol.">
        <title>Genome sequences of type strains of seven species of the marine bacterium Pseudoalteromonas.</title>
        <authorList>
            <person name="Xie B.B."/>
            <person name="Shu Y.L."/>
            <person name="Qin Q.L."/>
            <person name="Rong J.C."/>
            <person name="Zhang X.Y."/>
            <person name="Chen X.L."/>
            <person name="Shi M."/>
            <person name="He H.L."/>
            <person name="Zhou B.C."/>
            <person name="Zhang Y.Z."/>
        </authorList>
    </citation>
    <scope>NUCLEOTIDE SEQUENCE [LARGE SCALE GENOMIC DNA]</scope>
    <source>
        <strain evidence="20">NCIMB 2128</strain>
    </source>
</reference>
<dbReference type="PANTHER" id="PTHR43047:SF72">
    <property type="entry name" value="OSMOSENSING HISTIDINE PROTEIN KINASE SLN1"/>
    <property type="match status" value="1"/>
</dbReference>
<dbReference type="PROSITE" id="PS50110">
    <property type="entry name" value="RESPONSE_REGULATORY"/>
    <property type="match status" value="1"/>
</dbReference>
<dbReference type="InterPro" id="IPR036890">
    <property type="entry name" value="HATPase_C_sf"/>
</dbReference>
<dbReference type="Pfam" id="PF00512">
    <property type="entry name" value="HisKA"/>
    <property type="match status" value="1"/>
</dbReference>
<dbReference type="InterPro" id="IPR005467">
    <property type="entry name" value="His_kinase_dom"/>
</dbReference>
<comment type="catalytic activity">
    <reaction evidence="1">
        <text>ATP + protein L-histidine = ADP + protein N-phospho-L-histidine.</text>
        <dbReference type="EC" id="2.7.13.3"/>
    </reaction>
</comment>
<dbReference type="CDD" id="cd17546">
    <property type="entry name" value="REC_hyHK_CKI1_RcsC-like"/>
    <property type="match status" value="1"/>
</dbReference>
<feature type="signal peptide" evidence="17">
    <location>
        <begin position="1"/>
        <end position="24"/>
    </location>
</feature>
<dbReference type="Pfam" id="PF00072">
    <property type="entry name" value="Response_reg"/>
    <property type="match status" value="1"/>
</dbReference>
<feature type="domain" description="Response regulatory" evidence="19">
    <location>
        <begin position="680"/>
        <end position="794"/>
    </location>
</feature>
<evidence type="ECO:0000259" key="19">
    <source>
        <dbReference type="PROSITE" id="PS50110"/>
    </source>
</evidence>
<dbReference type="InterPro" id="IPR036097">
    <property type="entry name" value="HisK_dim/P_sf"/>
</dbReference>
<dbReference type="Proteomes" id="UP000016534">
    <property type="component" value="Unassembled WGS sequence"/>
</dbReference>
<feature type="chain" id="PRO_5047435669" description="histidine kinase" evidence="17">
    <location>
        <begin position="25"/>
        <end position="898"/>
    </location>
</feature>
<dbReference type="InterPro" id="IPR008207">
    <property type="entry name" value="Sig_transdc_His_kin_Hpt_dom"/>
</dbReference>
<dbReference type="InterPro" id="IPR004358">
    <property type="entry name" value="Sig_transdc_His_kin-like_C"/>
</dbReference>
<dbReference type="InterPro" id="IPR036641">
    <property type="entry name" value="HPT_dom_sf"/>
</dbReference>
<evidence type="ECO:0000256" key="16">
    <source>
        <dbReference type="SAM" id="Phobius"/>
    </source>
</evidence>
<keyword evidence="12" id="KW-0902">Two-component regulatory system</keyword>
<evidence type="ECO:0000256" key="11">
    <source>
        <dbReference type="ARBA" id="ARBA00022989"/>
    </source>
</evidence>
<dbReference type="Pfam" id="PF02518">
    <property type="entry name" value="HATPase_c"/>
    <property type="match status" value="1"/>
</dbReference>
<evidence type="ECO:0000256" key="9">
    <source>
        <dbReference type="ARBA" id="ARBA00022777"/>
    </source>
</evidence>
<evidence type="ECO:0000313" key="21">
    <source>
        <dbReference type="Proteomes" id="UP000016534"/>
    </source>
</evidence>
<dbReference type="Gene3D" id="3.30.565.10">
    <property type="entry name" value="Histidine kinase-like ATPase, C-terminal domain"/>
    <property type="match status" value="1"/>
</dbReference>
<keyword evidence="10" id="KW-0547">Nucleotide-binding</keyword>
<dbReference type="PANTHER" id="PTHR43047">
    <property type="entry name" value="TWO-COMPONENT HISTIDINE PROTEIN KINASE"/>
    <property type="match status" value="1"/>
</dbReference>
<dbReference type="CDD" id="cd16922">
    <property type="entry name" value="HATPase_EvgS-ArcB-TorS-like"/>
    <property type="match status" value="1"/>
</dbReference>
<dbReference type="InterPro" id="IPR001789">
    <property type="entry name" value="Sig_transdc_resp-reg_receiver"/>
</dbReference>
<keyword evidence="17" id="KW-0732">Signal</keyword>
<feature type="transmembrane region" description="Helical" evidence="16">
    <location>
        <begin position="215"/>
        <end position="234"/>
    </location>
</feature>
<evidence type="ECO:0000256" key="13">
    <source>
        <dbReference type="ARBA" id="ARBA00023136"/>
    </source>
</evidence>
<evidence type="ECO:0000313" key="20">
    <source>
        <dbReference type="EMBL" id="ERG62344.1"/>
    </source>
</evidence>
<evidence type="ECO:0000256" key="1">
    <source>
        <dbReference type="ARBA" id="ARBA00000085"/>
    </source>
</evidence>
<dbReference type="SMART" id="SM00448">
    <property type="entry name" value="REC"/>
    <property type="match status" value="1"/>
</dbReference>
<feature type="transmembrane region" description="Helical" evidence="16">
    <location>
        <begin position="302"/>
        <end position="320"/>
    </location>
</feature>
<organism evidence="20 21">
    <name type="scientific">Pseudoalteromonas undina</name>
    <dbReference type="NCBI Taxonomy" id="43660"/>
    <lineage>
        <taxon>Bacteria</taxon>
        <taxon>Pseudomonadati</taxon>
        <taxon>Pseudomonadota</taxon>
        <taxon>Gammaproteobacteria</taxon>
        <taxon>Alteromonadales</taxon>
        <taxon>Pseudoalteromonadaceae</taxon>
        <taxon>Pseudoalteromonas</taxon>
    </lineage>
</organism>
<dbReference type="SUPFAM" id="SSF55874">
    <property type="entry name" value="ATPase domain of HSP90 chaperone/DNA topoisomerase II/histidine kinase"/>
    <property type="match status" value="1"/>
</dbReference>
<evidence type="ECO:0000256" key="5">
    <source>
        <dbReference type="ARBA" id="ARBA00022519"/>
    </source>
</evidence>
<comment type="caution">
    <text evidence="20">The sequence shown here is derived from an EMBL/GenBank/DDBJ whole genome shotgun (WGS) entry which is preliminary data.</text>
</comment>